<keyword evidence="4 5" id="KW-0472">Membrane</keyword>
<dbReference type="Pfam" id="PF01040">
    <property type="entry name" value="UbiA"/>
    <property type="match status" value="1"/>
</dbReference>
<evidence type="ECO:0000313" key="7">
    <source>
        <dbReference type="Proteomes" id="UP001271789"/>
    </source>
</evidence>
<organism evidence="6 7">
    <name type="scientific">Methanolapillus africanus</name>
    <dbReference type="NCBI Taxonomy" id="3028297"/>
    <lineage>
        <taxon>Archaea</taxon>
        <taxon>Methanobacteriati</taxon>
        <taxon>Methanobacteriota</taxon>
        <taxon>Stenosarchaea group</taxon>
        <taxon>Methanomicrobia</taxon>
        <taxon>Methanosarcinales</taxon>
        <taxon>Methanosarcinaceae</taxon>
        <taxon>Methanolapillus</taxon>
    </lineage>
</organism>
<feature type="transmembrane region" description="Helical" evidence="5">
    <location>
        <begin position="195"/>
        <end position="218"/>
    </location>
</feature>
<dbReference type="InterPro" id="IPR000537">
    <property type="entry name" value="UbiA_prenyltransferase"/>
</dbReference>
<feature type="transmembrane region" description="Helical" evidence="5">
    <location>
        <begin position="307"/>
        <end position="328"/>
    </location>
</feature>
<dbReference type="AlphaFoldDB" id="A0AAE4SEB7"/>
<evidence type="ECO:0000256" key="1">
    <source>
        <dbReference type="ARBA" id="ARBA00004651"/>
    </source>
</evidence>
<reference evidence="6" key="1">
    <citation type="submission" date="2023-06" db="EMBL/GenBank/DDBJ databases">
        <title>Genome sequence of Methanosarcinaceae archaeon Ag5.</title>
        <authorList>
            <person name="Protasov E."/>
            <person name="Platt K."/>
            <person name="Poehlein A."/>
            <person name="Daniel R."/>
            <person name="Brune A."/>
        </authorList>
    </citation>
    <scope>NUCLEOTIDE SEQUENCE</scope>
    <source>
        <strain evidence="6">Ag5</strain>
    </source>
</reference>
<dbReference type="InterPro" id="IPR044878">
    <property type="entry name" value="UbiA_sf"/>
</dbReference>
<evidence type="ECO:0000313" key="6">
    <source>
        <dbReference type="EMBL" id="MDV0447443.1"/>
    </source>
</evidence>
<gene>
    <name evidence="6" type="primary">cyoE_2</name>
    <name evidence="6" type="ORF">MsAg5_13340</name>
</gene>
<accession>A0AAE4SEB7</accession>
<dbReference type="Gene3D" id="1.20.120.1780">
    <property type="entry name" value="UbiA prenyltransferase"/>
    <property type="match status" value="1"/>
</dbReference>
<feature type="transmembrane region" description="Helical" evidence="5">
    <location>
        <begin position="151"/>
        <end position="175"/>
    </location>
</feature>
<dbReference type="GO" id="GO:0005886">
    <property type="term" value="C:plasma membrane"/>
    <property type="evidence" value="ECO:0007669"/>
    <property type="project" value="UniProtKB-SubCell"/>
</dbReference>
<dbReference type="GO" id="GO:0008495">
    <property type="term" value="F:protoheme IX farnesyltransferase activity"/>
    <property type="evidence" value="ECO:0007669"/>
    <property type="project" value="UniProtKB-EC"/>
</dbReference>
<comment type="caution">
    <text evidence="6">The sequence shown here is derived from an EMBL/GenBank/DDBJ whole genome shotgun (WGS) entry which is preliminary data.</text>
</comment>
<feature type="transmembrane region" description="Helical" evidence="5">
    <location>
        <begin position="99"/>
        <end position="116"/>
    </location>
</feature>
<name>A0AAE4SEB7_9EURY</name>
<keyword evidence="2 5" id="KW-0812">Transmembrane</keyword>
<dbReference type="CDD" id="cd13956">
    <property type="entry name" value="PT_UbiA"/>
    <property type="match status" value="1"/>
</dbReference>
<sequence>MSVRVINLSLKTKIMPYITMLRPEIAFMDITLPASAAMLAYYFATGGLPNLWLFLLATIGGFFAITSSYVFNDCVDVDIDLINLPSRPLPSGQVSRKSAFIYATALALIAVFISFYMNPESFVVLLIALFIITLYSVFFKRKTPFSFVPVGLAYGLVPIGIWLAFAPAGILTPAIGPYFTGMVSALTDVQLTYLLPLPALFFGLMICMTDWGFTLAGVSRDVEGDRQKGAPTLPVTYGIPLTAKFVLVIWIIGIVLSIAIGLSANLGPLYFIVAILSGLWMLRHCLKFIKNPTPEVGGRLFVDGSNYRGVMFSAMILDILLLVFVDVYPTLLQLLGFV</sequence>
<keyword evidence="6" id="KW-0808">Transferase</keyword>
<dbReference type="PANTHER" id="PTHR42723:SF1">
    <property type="entry name" value="CHLOROPHYLL SYNTHASE, CHLOROPLASTIC"/>
    <property type="match status" value="1"/>
</dbReference>
<proteinExistence type="predicted"/>
<evidence type="ECO:0000256" key="5">
    <source>
        <dbReference type="SAM" id="Phobius"/>
    </source>
</evidence>
<dbReference type="Proteomes" id="UP001271789">
    <property type="component" value="Unassembled WGS sequence"/>
</dbReference>
<feature type="transmembrane region" description="Helical" evidence="5">
    <location>
        <begin position="268"/>
        <end position="286"/>
    </location>
</feature>
<evidence type="ECO:0000256" key="2">
    <source>
        <dbReference type="ARBA" id="ARBA00022692"/>
    </source>
</evidence>
<keyword evidence="3 5" id="KW-1133">Transmembrane helix</keyword>
<dbReference type="InterPro" id="IPR050475">
    <property type="entry name" value="Prenyltransferase_related"/>
</dbReference>
<feature type="transmembrane region" description="Helical" evidence="5">
    <location>
        <begin position="122"/>
        <end position="139"/>
    </location>
</feature>
<feature type="transmembrane region" description="Helical" evidence="5">
    <location>
        <begin position="50"/>
        <end position="71"/>
    </location>
</feature>
<feature type="transmembrane region" description="Helical" evidence="5">
    <location>
        <begin position="21"/>
        <end position="44"/>
    </location>
</feature>
<protein>
    <submittedName>
        <fullName evidence="6">Protoheme IX farnesyltransferase</fullName>
        <ecNumber evidence="6">2.5.1.141</ecNumber>
    </submittedName>
</protein>
<feature type="transmembrane region" description="Helical" evidence="5">
    <location>
        <begin position="239"/>
        <end position="262"/>
    </location>
</feature>
<dbReference type="EC" id="2.5.1.141" evidence="6"/>
<dbReference type="EMBL" id="JAWDKD010000019">
    <property type="protein sequence ID" value="MDV0447443.1"/>
    <property type="molecule type" value="Genomic_DNA"/>
</dbReference>
<keyword evidence="7" id="KW-1185">Reference proteome</keyword>
<comment type="subcellular location">
    <subcellularLocation>
        <location evidence="1">Cell membrane</location>
        <topology evidence="1">Multi-pass membrane protein</topology>
    </subcellularLocation>
</comment>
<dbReference type="Gene3D" id="1.10.357.140">
    <property type="entry name" value="UbiA prenyltransferase"/>
    <property type="match status" value="1"/>
</dbReference>
<evidence type="ECO:0000256" key="3">
    <source>
        <dbReference type="ARBA" id="ARBA00022989"/>
    </source>
</evidence>
<dbReference type="PANTHER" id="PTHR42723">
    <property type="entry name" value="CHLOROPHYLL SYNTHASE"/>
    <property type="match status" value="1"/>
</dbReference>
<evidence type="ECO:0000256" key="4">
    <source>
        <dbReference type="ARBA" id="ARBA00023136"/>
    </source>
</evidence>